<dbReference type="Pfam" id="PF02565">
    <property type="entry name" value="RecO_C"/>
    <property type="match status" value="1"/>
</dbReference>
<comment type="caution">
    <text evidence="9">The sequence shown here is derived from an EMBL/GenBank/DDBJ whole genome shotgun (WGS) entry which is preliminary data.</text>
</comment>
<dbReference type="HAMAP" id="MF_00201">
    <property type="entry name" value="RecO"/>
    <property type="match status" value="1"/>
</dbReference>
<gene>
    <name evidence="7 9" type="primary">recO</name>
    <name evidence="9" type="ORF">GCM10008967_34430</name>
</gene>
<keyword evidence="3 7" id="KW-0227">DNA damage</keyword>
<comment type="function">
    <text evidence="7">Involved in DNA repair and RecF pathway recombination.</text>
</comment>
<evidence type="ECO:0000256" key="7">
    <source>
        <dbReference type="HAMAP-Rule" id="MF_00201"/>
    </source>
</evidence>
<accession>A0ABP3GB30</accession>
<dbReference type="Gene3D" id="1.20.1440.120">
    <property type="entry name" value="Recombination protein O, C-terminal domain"/>
    <property type="match status" value="1"/>
</dbReference>
<dbReference type="NCBIfam" id="TIGR00613">
    <property type="entry name" value="reco"/>
    <property type="match status" value="1"/>
</dbReference>
<dbReference type="InterPro" id="IPR042242">
    <property type="entry name" value="RecO_C"/>
</dbReference>
<evidence type="ECO:0000256" key="5">
    <source>
        <dbReference type="ARBA" id="ARBA00023204"/>
    </source>
</evidence>
<dbReference type="PANTHER" id="PTHR33991">
    <property type="entry name" value="DNA REPAIR PROTEIN RECO"/>
    <property type="match status" value="1"/>
</dbReference>
<sequence length="253" mass="28895">MFNQGEGIVIRTTPYGETNKIVTLFTREWGKIGVMARGAKKPSSKLSSCTQLFTVGSYLIQMSRGLGTLHQGEASQSMRHLREDIVLTAYAAYIVELVEKATDERKPNPRLYEDLVLTLHYLQEEYDPDIMKVLFEIKMLPLLGLKPTLNECVNCKEKQGQFGFSVRENGFLCHRCFEIDPYYIPISPSTTKLLSQFSRIKLEQIGSINVKESTKKELNLVMEQYYETYTGLYLKSKGVLDQIKRVWNPGEGS</sequence>
<comment type="similarity">
    <text evidence="1 7">Belongs to the RecO family.</text>
</comment>
<feature type="domain" description="DNA replication/recombination mediator RecO N-terminal" evidence="8">
    <location>
        <begin position="4"/>
        <end position="77"/>
    </location>
</feature>
<organism evidence="9 10">
    <name type="scientific">Bacillus carboniphilus</name>
    <dbReference type="NCBI Taxonomy" id="86663"/>
    <lineage>
        <taxon>Bacteria</taxon>
        <taxon>Bacillati</taxon>
        <taxon>Bacillota</taxon>
        <taxon>Bacilli</taxon>
        <taxon>Bacillales</taxon>
        <taxon>Bacillaceae</taxon>
        <taxon>Bacillus</taxon>
    </lineage>
</organism>
<name>A0ABP3GB30_9BACI</name>
<evidence type="ECO:0000256" key="3">
    <source>
        <dbReference type="ARBA" id="ARBA00022763"/>
    </source>
</evidence>
<keyword evidence="10" id="KW-1185">Reference proteome</keyword>
<protein>
    <recommendedName>
        <fullName evidence="2 7">DNA repair protein RecO</fullName>
    </recommendedName>
    <alternativeName>
        <fullName evidence="6 7">Recombination protein O</fullName>
    </alternativeName>
</protein>
<dbReference type="InterPro" id="IPR012340">
    <property type="entry name" value="NA-bd_OB-fold"/>
</dbReference>
<evidence type="ECO:0000259" key="8">
    <source>
        <dbReference type="Pfam" id="PF11967"/>
    </source>
</evidence>
<dbReference type="InterPro" id="IPR003717">
    <property type="entry name" value="RecO"/>
</dbReference>
<dbReference type="SUPFAM" id="SSF57863">
    <property type="entry name" value="ArfGap/RecO-like zinc finger"/>
    <property type="match status" value="1"/>
</dbReference>
<evidence type="ECO:0000256" key="6">
    <source>
        <dbReference type="ARBA" id="ARBA00033409"/>
    </source>
</evidence>
<evidence type="ECO:0000256" key="4">
    <source>
        <dbReference type="ARBA" id="ARBA00023172"/>
    </source>
</evidence>
<dbReference type="Proteomes" id="UP001500782">
    <property type="component" value="Unassembled WGS sequence"/>
</dbReference>
<dbReference type="InterPro" id="IPR022572">
    <property type="entry name" value="DNA_rep/recomb_RecO_N"/>
</dbReference>
<evidence type="ECO:0000256" key="2">
    <source>
        <dbReference type="ARBA" id="ARBA00021310"/>
    </source>
</evidence>
<evidence type="ECO:0000313" key="9">
    <source>
        <dbReference type="EMBL" id="GAA0341180.1"/>
    </source>
</evidence>
<dbReference type="InterPro" id="IPR037278">
    <property type="entry name" value="ARFGAP/RecO"/>
</dbReference>
<evidence type="ECO:0000256" key="1">
    <source>
        <dbReference type="ARBA" id="ARBA00007452"/>
    </source>
</evidence>
<keyword evidence="4 7" id="KW-0233">DNA recombination</keyword>
<dbReference type="RefSeq" id="WP_343801763.1">
    <property type="nucleotide sequence ID" value="NZ_BAAADJ010000059.1"/>
</dbReference>
<dbReference type="Gene3D" id="2.40.50.140">
    <property type="entry name" value="Nucleic acid-binding proteins"/>
    <property type="match status" value="1"/>
</dbReference>
<dbReference type="SUPFAM" id="SSF50249">
    <property type="entry name" value="Nucleic acid-binding proteins"/>
    <property type="match status" value="1"/>
</dbReference>
<dbReference type="PANTHER" id="PTHR33991:SF1">
    <property type="entry name" value="DNA REPAIR PROTEIN RECO"/>
    <property type="match status" value="1"/>
</dbReference>
<dbReference type="Pfam" id="PF11967">
    <property type="entry name" value="RecO_N"/>
    <property type="match status" value="1"/>
</dbReference>
<dbReference type="EMBL" id="BAAADJ010000059">
    <property type="protein sequence ID" value="GAA0341180.1"/>
    <property type="molecule type" value="Genomic_DNA"/>
</dbReference>
<reference evidence="10" key="1">
    <citation type="journal article" date="2019" name="Int. J. Syst. Evol. Microbiol.">
        <title>The Global Catalogue of Microorganisms (GCM) 10K type strain sequencing project: providing services to taxonomists for standard genome sequencing and annotation.</title>
        <authorList>
            <consortium name="The Broad Institute Genomics Platform"/>
            <consortium name="The Broad Institute Genome Sequencing Center for Infectious Disease"/>
            <person name="Wu L."/>
            <person name="Ma J."/>
        </authorList>
    </citation>
    <scope>NUCLEOTIDE SEQUENCE [LARGE SCALE GENOMIC DNA]</scope>
    <source>
        <strain evidence="10">JCM 9731</strain>
    </source>
</reference>
<keyword evidence="5 7" id="KW-0234">DNA repair</keyword>
<evidence type="ECO:0000313" key="10">
    <source>
        <dbReference type="Proteomes" id="UP001500782"/>
    </source>
</evidence>
<proteinExistence type="inferred from homology"/>